<evidence type="ECO:0000313" key="4">
    <source>
        <dbReference type="Proteomes" id="UP000282087"/>
    </source>
</evidence>
<feature type="compositionally biased region" description="Basic and acidic residues" evidence="1">
    <location>
        <begin position="231"/>
        <end position="241"/>
    </location>
</feature>
<comment type="caution">
    <text evidence="3">The sequence shown here is derived from an EMBL/GenBank/DDBJ whole genome shotgun (WGS) entry which is preliminary data.</text>
</comment>
<evidence type="ECO:0000259" key="2">
    <source>
        <dbReference type="PROSITE" id="PS50006"/>
    </source>
</evidence>
<dbReference type="Gene3D" id="2.60.200.20">
    <property type="match status" value="1"/>
</dbReference>
<dbReference type="VEuPathDB" id="FungiDB:DD237_002068"/>
<dbReference type="SUPFAM" id="SSF49879">
    <property type="entry name" value="SMAD/FHA domain"/>
    <property type="match status" value="1"/>
</dbReference>
<dbReference type="Pfam" id="PF00498">
    <property type="entry name" value="FHA"/>
    <property type="match status" value="1"/>
</dbReference>
<dbReference type="Proteomes" id="UP000282087">
    <property type="component" value="Unassembled WGS sequence"/>
</dbReference>
<keyword evidence="4" id="KW-1185">Reference proteome</keyword>
<feature type="domain" description="FHA" evidence="2">
    <location>
        <begin position="9"/>
        <end position="60"/>
    </location>
</feature>
<name>A0A3M6VV60_9STRA</name>
<dbReference type="STRING" id="542832.A0A3M6VV60"/>
<dbReference type="InterPro" id="IPR008984">
    <property type="entry name" value="SMAD_FHA_dom_sf"/>
</dbReference>
<reference evidence="3 4" key="1">
    <citation type="submission" date="2018-06" db="EMBL/GenBank/DDBJ databases">
        <title>Comparative genomics of downy mildews reveals potential adaptations to biotrophy.</title>
        <authorList>
            <person name="Fletcher K."/>
            <person name="Klosterman S.J."/>
            <person name="Derevnina L."/>
            <person name="Martin F."/>
            <person name="Koike S."/>
            <person name="Reyes Chin-Wo S."/>
            <person name="Mou B."/>
            <person name="Michelmore R."/>
        </authorList>
    </citation>
    <scope>NUCLEOTIDE SEQUENCE [LARGE SCALE GENOMIC DNA]</scope>
    <source>
        <strain evidence="3 4">R14</strain>
    </source>
</reference>
<feature type="region of interest" description="Disordered" evidence="1">
    <location>
        <begin position="229"/>
        <end position="254"/>
    </location>
</feature>
<organism evidence="3 4">
    <name type="scientific">Peronospora effusa</name>
    <dbReference type="NCBI Taxonomy" id="542832"/>
    <lineage>
        <taxon>Eukaryota</taxon>
        <taxon>Sar</taxon>
        <taxon>Stramenopiles</taxon>
        <taxon>Oomycota</taxon>
        <taxon>Peronosporomycetes</taxon>
        <taxon>Peronosporales</taxon>
        <taxon>Peronosporaceae</taxon>
        <taxon>Peronospora</taxon>
    </lineage>
</organism>
<sequence>MTLVATNGIVVGKGFQANFKLYDDSEVDAAHGTLECTLGLGVWVYSDHSRYGSILNGDQSVHNNAVVVHHGDTLKVGRTEVKLSMERGTSEAIPEEKEANNIVSSVGVIQETELSARNIARMARRRASTSWESAGAVSKLQQAKERLPRIETLGLDFVGVDTSMATPPEYTVSPLPETRWQISTANATAEAARNLPSPLLEQHGHPQSFHRPCARFVEGFDMPFTSIHQQPEAEKSSKKDLPPPLEYSSSPAVSPSSLAARQRYNLLQQPPTSVPVSVSALIAKVSPPPTSTGGWPSSRRDDLRIQVSKKMAAAAPVGAGKATVPRVLLGALEPQPPASPVAQRDLFKQQLSLQTILQAKFEEEKLLKQQQEEWMRQKMMSVISNNNNEMLASTLHPRVENEKSSLDTDPNELVLFPAPTPVPLLGLRQHQILKPTSRVSAATPTSRARLNSFEERFNETRCNAKKGRHKTTALASELHKWEVRHRNPAKEIELRSSDESVISTATTMITCHRRVMSSLSSSCTSSVDLCDFLGYEEEEDTDDMITSYTTPKWIN</sequence>
<proteinExistence type="predicted"/>
<dbReference type="AlphaFoldDB" id="A0A3M6VV60"/>
<dbReference type="EMBL" id="QLLG01000071">
    <property type="protein sequence ID" value="RMX68420.1"/>
    <property type="molecule type" value="Genomic_DNA"/>
</dbReference>
<dbReference type="PROSITE" id="PS50006">
    <property type="entry name" value="FHA_DOMAIN"/>
    <property type="match status" value="1"/>
</dbReference>
<evidence type="ECO:0000256" key="1">
    <source>
        <dbReference type="SAM" id="MobiDB-lite"/>
    </source>
</evidence>
<protein>
    <recommendedName>
        <fullName evidence="2">FHA domain-containing protein</fullName>
    </recommendedName>
</protein>
<accession>A0A3M6VV60</accession>
<dbReference type="InterPro" id="IPR000253">
    <property type="entry name" value="FHA_dom"/>
</dbReference>
<gene>
    <name evidence="3" type="ORF">DD238_004663</name>
</gene>
<evidence type="ECO:0000313" key="3">
    <source>
        <dbReference type="EMBL" id="RMX68420.1"/>
    </source>
</evidence>